<comment type="caution">
    <text evidence="10">Lacks conserved residue(s) required for the propagation of feature annotation.</text>
</comment>
<evidence type="ECO:0000256" key="1">
    <source>
        <dbReference type="ARBA" id="ARBA00004141"/>
    </source>
</evidence>
<organism evidence="11 12">
    <name type="scientific">Planoprotostelium fungivorum</name>
    <dbReference type="NCBI Taxonomy" id="1890364"/>
    <lineage>
        <taxon>Eukaryota</taxon>
        <taxon>Amoebozoa</taxon>
        <taxon>Evosea</taxon>
        <taxon>Variosea</taxon>
        <taxon>Cavosteliida</taxon>
        <taxon>Cavosteliaceae</taxon>
        <taxon>Planoprotostelium</taxon>
    </lineage>
</organism>
<keyword evidence="10" id="KW-0256">Endoplasmic reticulum</keyword>
<evidence type="ECO:0000256" key="4">
    <source>
        <dbReference type="ARBA" id="ARBA00022603"/>
    </source>
</evidence>
<comment type="caution">
    <text evidence="11">The sequence shown here is derived from an EMBL/GenBank/DDBJ whole genome shotgun (WGS) entry which is preliminary data.</text>
</comment>
<keyword evidence="6 10" id="KW-0949">S-adenosyl-L-methionine</keyword>
<comment type="catalytic activity">
    <reaction evidence="10">
        <text>[protein]-C-terminal S-[(2E,6E)-farnesyl]-L-cysteine + S-adenosyl-L-methionine = [protein]-C-terminal S-[(2E,6E)-farnesyl]-L-cysteine methyl ester + S-adenosyl-L-homocysteine</text>
        <dbReference type="Rhea" id="RHEA:21672"/>
        <dbReference type="Rhea" id="RHEA-COMP:12125"/>
        <dbReference type="Rhea" id="RHEA-COMP:12126"/>
        <dbReference type="ChEBI" id="CHEBI:57856"/>
        <dbReference type="ChEBI" id="CHEBI:59789"/>
        <dbReference type="ChEBI" id="CHEBI:90510"/>
        <dbReference type="ChEBI" id="CHEBI:90511"/>
        <dbReference type="EC" id="2.1.1.100"/>
    </reaction>
</comment>
<evidence type="ECO:0000256" key="6">
    <source>
        <dbReference type="ARBA" id="ARBA00022691"/>
    </source>
</evidence>
<feature type="transmembrane region" description="Helical" evidence="10">
    <location>
        <begin position="46"/>
        <end position="66"/>
    </location>
</feature>
<sequence>MHHPKYARLGLNPRSVPLNTIVLFALGAIWGLGFSTFWTSDSFYDVAIYFSGLTFCHFWEYLYVALFQPSELSFDSFLLYQSNEFVIALAVAWAEYILERLLFPSMKSYGPLVYIGQVLRTTSMYTAGSNFHHQVRDTRDEKHKLVTKGIYSVMRHPSYCGWFWYSVGGQLVLSNPICLVAYVYVLWNFFNDRIQDEEASLISFFGKDYIEYKKRTISGVPLI</sequence>
<keyword evidence="7 10" id="KW-0812">Transmembrane</keyword>
<evidence type="ECO:0000256" key="8">
    <source>
        <dbReference type="ARBA" id="ARBA00022989"/>
    </source>
</evidence>
<dbReference type="EMBL" id="MDYQ01000386">
    <property type="protein sequence ID" value="PRP75426.1"/>
    <property type="molecule type" value="Genomic_DNA"/>
</dbReference>
<dbReference type="InParanoid" id="A0A2P6MUV5"/>
<evidence type="ECO:0000256" key="10">
    <source>
        <dbReference type="RuleBase" id="RU362022"/>
    </source>
</evidence>
<keyword evidence="4 10" id="KW-0489">Methyltransferase</keyword>
<dbReference type="FunCoup" id="A0A2P6MUV5">
    <property type="interactions" value="310"/>
</dbReference>
<dbReference type="Proteomes" id="UP000241769">
    <property type="component" value="Unassembled WGS sequence"/>
</dbReference>
<feature type="transmembrane region" description="Helical" evidence="10">
    <location>
        <begin position="21"/>
        <end position="40"/>
    </location>
</feature>
<evidence type="ECO:0000256" key="3">
    <source>
        <dbReference type="ARBA" id="ARBA00012151"/>
    </source>
</evidence>
<protein>
    <recommendedName>
        <fullName evidence="3 10">Protein-S-isoprenylcysteine O-methyltransferase</fullName>
        <ecNumber evidence="3 10">2.1.1.100</ecNumber>
    </recommendedName>
</protein>
<dbReference type="Pfam" id="PF04140">
    <property type="entry name" value="ICMT"/>
    <property type="match status" value="1"/>
</dbReference>
<dbReference type="AlphaFoldDB" id="A0A2P6MUV5"/>
<dbReference type="EC" id="2.1.1.100" evidence="3 10"/>
<evidence type="ECO:0000256" key="5">
    <source>
        <dbReference type="ARBA" id="ARBA00022679"/>
    </source>
</evidence>
<comment type="similarity">
    <text evidence="2 10">Belongs to the class VI-like SAM-binding methyltransferase superfamily. Isoprenylcysteine carboxyl methyltransferase family.</text>
</comment>
<keyword evidence="9 10" id="KW-0472">Membrane</keyword>
<evidence type="ECO:0000256" key="9">
    <source>
        <dbReference type="ARBA" id="ARBA00023136"/>
    </source>
</evidence>
<dbReference type="PANTHER" id="PTHR12714:SF9">
    <property type="entry name" value="PROTEIN-S-ISOPRENYLCYSTEINE O-METHYLTRANSFERASE"/>
    <property type="match status" value="1"/>
</dbReference>
<dbReference type="GO" id="GO:0032259">
    <property type="term" value="P:methylation"/>
    <property type="evidence" value="ECO:0007669"/>
    <property type="project" value="UniProtKB-KW"/>
</dbReference>
<feature type="transmembrane region" description="Helical" evidence="10">
    <location>
        <begin position="162"/>
        <end position="187"/>
    </location>
</feature>
<comment type="subcellular location">
    <subcellularLocation>
        <location evidence="10">Endoplasmic reticulum membrane</location>
        <topology evidence="10">Multi-pass membrane protein</topology>
    </subcellularLocation>
    <subcellularLocation>
        <location evidence="1">Membrane</location>
        <topology evidence="1">Multi-pass membrane protein</topology>
    </subcellularLocation>
</comment>
<accession>A0A2P6MUV5</accession>
<dbReference type="PANTHER" id="PTHR12714">
    <property type="entry name" value="PROTEIN-S ISOPRENYLCYSTEINE O-METHYLTRANSFERASE"/>
    <property type="match status" value="1"/>
</dbReference>
<dbReference type="GO" id="GO:0005789">
    <property type="term" value="C:endoplasmic reticulum membrane"/>
    <property type="evidence" value="ECO:0007669"/>
    <property type="project" value="UniProtKB-SubCell"/>
</dbReference>
<reference evidence="11 12" key="1">
    <citation type="journal article" date="2018" name="Genome Biol. Evol.">
        <title>Multiple Roots of Fruiting Body Formation in Amoebozoa.</title>
        <authorList>
            <person name="Hillmann F."/>
            <person name="Forbes G."/>
            <person name="Novohradska S."/>
            <person name="Ferling I."/>
            <person name="Riege K."/>
            <person name="Groth M."/>
            <person name="Westermann M."/>
            <person name="Marz M."/>
            <person name="Spaller T."/>
            <person name="Winckler T."/>
            <person name="Schaap P."/>
            <person name="Glockner G."/>
        </authorList>
    </citation>
    <scope>NUCLEOTIDE SEQUENCE [LARGE SCALE GENOMIC DNA]</scope>
    <source>
        <strain evidence="11 12">Jena</strain>
    </source>
</reference>
<dbReference type="Gene3D" id="1.20.120.1630">
    <property type="match status" value="1"/>
</dbReference>
<proteinExistence type="inferred from homology"/>
<keyword evidence="8 10" id="KW-1133">Transmembrane helix</keyword>
<evidence type="ECO:0000313" key="11">
    <source>
        <dbReference type="EMBL" id="PRP75426.1"/>
    </source>
</evidence>
<dbReference type="STRING" id="1890364.A0A2P6MUV5"/>
<keyword evidence="5 11" id="KW-0808">Transferase</keyword>
<dbReference type="InterPro" id="IPR025770">
    <property type="entry name" value="PPMT_MeTrfase"/>
</dbReference>
<evidence type="ECO:0000256" key="7">
    <source>
        <dbReference type="ARBA" id="ARBA00022692"/>
    </source>
</evidence>
<dbReference type="GO" id="GO:0004671">
    <property type="term" value="F:protein C-terminal S-isoprenylcysteine carboxyl O-methyltransferase activity"/>
    <property type="evidence" value="ECO:0007669"/>
    <property type="project" value="UniProtKB-EC"/>
</dbReference>
<dbReference type="OrthoDB" id="422086at2759"/>
<keyword evidence="12" id="KW-1185">Reference proteome</keyword>
<dbReference type="PROSITE" id="PS51564">
    <property type="entry name" value="SAM_ICMT"/>
    <property type="match status" value="1"/>
</dbReference>
<evidence type="ECO:0000313" key="12">
    <source>
        <dbReference type="Proteomes" id="UP000241769"/>
    </source>
</evidence>
<dbReference type="InterPro" id="IPR007269">
    <property type="entry name" value="ICMT_MeTrfase"/>
</dbReference>
<evidence type="ECO:0000256" key="2">
    <source>
        <dbReference type="ARBA" id="ARBA00009140"/>
    </source>
</evidence>
<name>A0A2P6MUV5_9EUKA</name>
<gene>
    <name evidence="11" type="ORF">PROFUN_15699</name>
</gene>